<evidence type="ECO:0000313" key="5">
    <source>
        <dbReference type="EMBL" id="MCH9275270.1"/>
    </source>
</evidence>
<name>A0ABS9VTY8_9BIFI</name>
<evidence type="ECO:0000259" key="4">
    <source>
        <dbReference type="Pfam" id="PF01301"/>
    </source>
</evidence>
<dbReference type="SUPFAM" id="SSF51445">
    <property type="entry name" value="(Trans)glycosidases"/>
    <property type="match status" value="1"/>
</dbReference>
<feature type="region of interest" description="Disordered" evidence="3">
    <location>
        <begin position="344"/>
        <end position="386"/>
    </location>
</feature>
<gene>
    <name evidence="5" type="ORF">JS533_003125</name>
</gene>
<evidence type="ECO:0000256" key="1">
    <source>
        <dbReference type="ARBA" id="ARBA00009809"/>
    </source>
</evidence>
<accession>A0ABS9VTY8</accession>
<comment type="caution">
    <text evidence="5">The sequence shown here is derived from an EMBL/GenBank/DDBJ whole genome shotgun (WGS) entry which is preliminary data.</text>
</comment>
<feature type="compositionally biased region" description="Polar residues" evidence="3">
    <location>
        <begin position="540"/>
        <end position="554"/>
    </location>
</feature>
<dbReference type="PANTHER" id="PTHR23421">
    <property type="entry name" value="BETA-GALACTOSIDASE RELATED"/>
    <property type="match status" value="1"/>
</dbReference>
<protein>
    <submittedName>
        <fullName evidence="5">Beta-galactosidase</fullName>
    </submittedName>
</protein>
<feature type="region of interest" description="Disordered" evidence="3">
    <location>
        <begin position="708"/>
        <end position="729"/>
    </location>
</feature>
<comment type="similarity">
    <text evidence="1 2">Belongs to the glycosyl hydrolase 35 family.</text>
</comment>
<keyword evidence="6" id="KW-1185">Reference proteome</keyword>
<reference evidence="5 6" key="1">
    <citation type="journal article" date="2021" name="Environ. Microbiol.">
        <title>Genetic insights into the dark matter of the mammalian gut microbiota through targeted genome reconstruction.</title>
        <authorList>
            <person name="Lugli G.A."/>
            <person name="Alessandri G."/>
            <person name="Milani C."/>
            <person name="Viappiani A."/>
            <person name="Fontana F."/>
            <person name="Tarracchini C."/>
            <person name="Mancabelli L."/>
            <person name="Argentini C."/>
            <person name="Ruiz L."/>
            <person name="Margolles A."/>
            <person name="van Sinderen D."/>
            <person name="Turroni F."/>
            <person name="Ventura M."/>
        </authorList>
    </citation>
    <scope>NUCLEOTIDE SEQUENCE [LARGE SCALE GENOMIC DNA]</scope>
    <source>
        <strain evidence="5 6">MA1</strain>
    </source>
</reference>
<dbReference type="PRINTS" id="PR00742">
    <property type="entry name" value="GLHYDRLASE35"/>
</dbReference>
<reference evidence="5 6" key="2">
    <citation type="journal article" date="2021" name="Syst. Appl. Microbiol.">
        <title>Phylogenetic classification of ten novel species belonging to the genus Bifidobacterium comprising B. phasiani sp. nov., B. pongonis sp. nov., B. saguinibicoloris sp. nov., B. colobi sp. nov., B. simiiventris sp. nov., B. santillanense sp. nov., B. miconis sp. nov., B. amazonense sp. nov., B. pluvialisilvae sp. nov., and B. miconisargentati sp. nov.</title>
        <authorList>
            <person name="Lugli G.A."/>
            <person name="Calvete-Torre I."/>
            <person name="Alessandri G."/>
            <person name="Milani C."/>
            <person name="Turroni F."/>
            <person name="Laiolo P."/>
            <person name="Ossiprandi M.C."/>
            <person name="Margolles A."/>
            <person name="Ruiz L."/>
            <person name="Ventura M."/>
        </authorList>
    </citation>
    <scope>NUCLEOTIDE SEQUENCE [LARGE SCALE GENOMIC DNA]</scope>
    <source>
        <strain evidence="5 6">MA1</strain>
    </source>
</reference>
<dbReference type="Pfam" id="PF01301">
    <property type="entry name" value="Glyco_hydro_35"/>
    <property type="match status" value="1"/>
</dbReference>
<dbReference type="InterPro" id="IPR001944">
    <property type="entry name" value="Glycoside_Hdrlase_35"/>
</dbReference>
<dbReference type="Proteomes" id="UP000710815">
    <property type="component" value="Unassembled WGS sequence"/>
</dbReference>
<evidence type="ECO:0000313" key="6">
    <source>
        <dbReference type="Proteomes" id="UP000710815"/>
    </source>
</evidence>
<evidence type="ECO:0000256" key="3">
    <source>
        <dbReference type="SAM" id="MobiDB-lite"/>
    </source>
</evidence>
<dbReference type="Gene3D" id="3.20.20.80">
    <property type="entry name" value="Glycosidases"/>
    <property type="match status" value="1"/>
</dbReference>
<feature type="domain" description="Glycoside hydrolase 35 catalytic" evidence="4">
    <location>
        <begin position="26"/>
        <end position="199"/>
    </location>
</feature>
<dbReference type="InterPro" id="IPR031330">
    <property type="entry name" value="Gly_Hdrlase_35_cat"/>
</dbReference>
<organism evidence="5 6">
    <name type="scientific">Bifidobacterium amazonense</name>
    <dbReference type="NCBI Taxonomy" id="2809027"/>
    <lineage>
        <taxon>Bacteria</taxon>
        <taxon>Bacillati</taxon>
        <taxon>Actinomycetota</taxon>
        <taxon>Actinomycetes</taxon>
        <taxon>Bifidobacteriales</taxon>
        <taxon>Bifidobacteriaceae</taxon>
        <taxon>Bifidobacterium</taxon>
    </lineage>
</organism>
<feature type="compositionally biased region" description="Basic and acidic residues" evidence="3">
    <location>
        <begin position="364"/>
        <end position="375"/>
    </location>
</feature>
<dbReference type="EMBL" id="JAFEJT020000007">
    <property type="protein sequence ID" value="MCH9275270.1"/>
    <property type="molecule type" value="Genomic_DNA"/>
</dbReference>
<evidence type="ECO:0000256" key="2">
    <source>
        <dbReference type="RuleBase" id="RU003679"/>
    </source>
</evidence>
<dbReference type="RefSeq" id="WP_241513074.1">
    <property type="nucleotide sequence ID" value="NZ_JAFEJT020000007.1"/>
</dbReference>
<proteinExistence type="inferred from homology"/>
<dbReference type="InterPro" id="IPR017853">
    <property type="entry name" value="GH"/>
</dbReference>
<sequence>MTGGSSADSAFAADKNGNVRFDDDRLLIDGVPRVLMCASLFPFRVPRSQWRHRLQAVKRLGYHAIDVYVPWNYHETAPGTWDFTGQRDIDAFLRLAHETGLYAMVRPGPYICSEWDGGAIPAWVATDPSVDVRQNDPGFLDAVRGWYDRILPIIARRQYGQGGPVIMVQADNELDFFSCRDPQGYIGALVGMMRKAGIGVPIVACAGQGDYERAGAGPSGAAPAVNIYQDDDGVGWELQTRYYRNASRGYGAPLIVTETNRRHRTLRRLVGSGARFVGPFLQVSGWDFDYGTSVNNWGRLETFMTHDYDFGGVIDPAGHERPDAADARRLCAIIDALGERLATAEPVDDDPIGMDASSDAGGGEDGRSGGERESGVRNADGSLLDPDGQRIAVGELALGGGGRLVTITNVSDASATLTLADGMTLSVPAGAGLMAVRDLPLNGRLTLAATDGELVRLDEHRATLSAPTMIPGTVHAVLRIGATNGAEAAVSCRTSGDVVADMLNGRVDITGTEGEVRLVRADGTEYDVVVTQPERAVPDTATSSGGDESASRGSGSCGTVALTDVETGIAQPEWVVACDGSDEPRSLESIGVYRGTARYRAATGGETALGVVLRNAADIVDVTYGTARTDRLATGQSATWIRFPEPASGDEITVHTGIWGHCNFDDSRLDALRLSAGRGMDGLLLVQREIDCGDGWIISDGRTDANDGPVRFGPAVGRRPGPRSSFASRSTTVWPNRLTYTTALHVGSVDAAMRFDGIRCRCDVLVDGRSAGSATPWQPTVWLGPIRNGSVLSVVVWKTWGEDAGRPMLLVGRNVHGWTVASWDYDQLEQADRQCRYTTSTLPINVPDGGGVWVRVASDRLKAACDGMNTVVRFRGSHLQLTAVTDRYRLGRVVLGGLPGTGFAGGHGDYLLVPEDAGDLRVYCEATAASGGRLDGVTLGGPIDLRRR</sequence>
<feature type="region of interest" description="Disordered" evidence="3">
    <location>
        <begin position="534"/>
        <end position="556"/>
    </location>
</feature>